<gene>
    <name evidence="2" type="ORF">CCHR01_16202</name>
</gene>
<evidence type="ECO:0000313" key="3">
    <source>
        <dbReference type="Proteomes" id="UP001243330"/>
    </source>
</evidence>
<feature type="region of interest" description="Disordered" evidence="1">
    <location>
        <begin position="1"/>
        <end position="21"/>
    </location>
</feature>
<protein>
    <submittedName>
        <fullName evidence="2">Uncharacterized protein</fullName>
    </submittedName>
</protein>
<comment type="caution">
    <text evidence="2">The sequence shown here is derived from an EMBL/GenBank/DDBJ whole genome shotgun (WGS) entry which is preliminary data.</text>
</comment>
<sequence length="80" mass="8681">MWCEGATGPGSSSTQMRQEADLPWLRPGRAPRHHFLRYSITVIFHCNSPSTASENLQARLIRAVPQAPSQGCSSTGNVAT</sequence>
<name>A0AAD9EA93_9PEZI</name>
<accession>A0AAD9EA93</accession>
<proteinExistence type="predicted"/>
<evidence type="ECO:0000256" key="1">
    <source>
        <dbReference type="SAM" id="MobiDB-lite"/>
    </source>
</evidence>
<organism evidence="2 3">
    <name type="scientific">Colletotrichum chrysophilum</name>
    <dbReference type="NCBI Taxonomy" id="1836956"/>
    <lineage>
        <taxon>Eukaryota</taxon>
        <taxon>Fungi</taxon>
        <taxon>Dikarya</taxon>
        <taxon>Ascomycota</taxon>
        <taxon>Pezizomycotina</taxon>
        <taxon>Sordariomycetes</taxon>
        <taxon>Hypocreomycetidae</taxon>
        <taxon>Glomerellales</taxon>
        <taxon>Glomerellaceae</taxon>
        <taxon>Colletotrichum</taxon>
        <taxon>Colletotrichum gloeosporioides species complex</taxon>
    </lineage>
</organism>
<keyword evidence="3" id="KW-1185">Reference proteome</keyword>
<dbReference type="AlphaFoldDB" id="A0AAD9EA93"/>
<evidence type="ECO:0000313" key="2">
    <source>
        <dbReference type="EMBL" id="KAK1841185.1"/>
    </source>
</evidence>
<reference evidence="2" key="1">
    <citation type="submission" date="2023-01" db="EMBL/GenBank/DDBJ databases">
        <title>Colletotrichum chrysophilum M932 genome sequence.</title>
        <authorList>
            <person name="Baroncelli R."/>
        </authorList>
    </citation>
    <scope>NUCLEOTIDE SEQUENCE</scope>
    <source>
        <strain evidence="2">M932</strain>
    </source>
</reference>
<dbReference type="Proteomes" id="UP001243330">
    <property type="component" value="Unassembled WGS sequence"/>
</dbReference>
<dbReference type="EMBL" id="JAQOWY010000500">
    <property type="protein sequence ID" value="KAK1841185.1"/>
    <property type="molecule type" value="Genomic_DNA"/>
</dbReference>